<dbReference type="Proteomes" id="UP001472866">
    <property type="component" value="Chromosome 19"/>
</dbReference>
<keyword evidence="2" id="KW-0812">Transmembrane</keyword>
<reference evidence="3" key="1">
    <citation type="submission" date="2021-01" db="EMBL/GenBank/DDBJ databases">
        <authorList>
            <person name="Corre E."/>
            <person name="Pelletier E."/>
            <person name="Niang G."/>
            <person name="Scheremetjew M."/>
            <person name="Finn R."/>
            <person name="Kale V."/>
            <person name="Holt S."/>
            <person name="Cochrane G."/>
            <person name="Meng A."/>
            <person name="Brown T."/>
            <person name="Cohen L."/>
        </authorList>
    </citation>
    <scope>NUCLEOTIDE SEQUENCE</scope>
    <source>
        <strain evidence="3">RCC1871</strain>
    </source>
</reference>
<keyword evidence="2" id="KW-0472">Membrane</keyword>
<dbReference type="AlphaFoldDB" id="A0A7S3FMS0"/>
<reference evidence="4 5" key="2">
    <citation type="submission" date="2024-03" db="EMBL/GenBank/DDBJ databases">
        <title>Complete genome sequence of the green alga Chloropicon roscoffensis RCC1871.</title>
        <authorList>
            <person name="Lemieux C."/>
            <person name="Pombert J.-F."/>
            <person name="Otis C."/>
            <person name="Turmel M."/>
        </authorList>
    </citation>
    <scope>NUCLEOTIDE SEQUENCE [LARGE SCALE GENOMIC DNA]</scope>
    <source>
        <strain evidence="4 5">RCC1871</strain>
    </source>
</reference>
<evidence type="ECO:0000256" key="2">
    <source>
        <dbReference type="SAM" id="Phobius"/>
    </source>
</evidence>
<keyword evidence="2" id="KW-1133">Transmembrane helix</keyword>
<evidence type="ECO:0000313" key="4">
    <source>
        <dbReference type="EMBL" id="WZN67373.1"/>
    </source>
</evidence>
<name>A0A7S3FMS0_9CHLO</name>
<feature type="region of interest" description="Disordered" evidence="1">
    <location>
        <begin position="1"/>
        <end position="27"/>
    </location>
</feature>
<protein>
    <submittedName>
        <fullName evidence="3">Uncharacterized protein</fullName>
    </submittedName>
</protein>
<dbReference type="EMBL" id="CP151519">
    <property type="protein sequence ID" value="WZN67373.1"/>
    <property type="molecule type" value="Genomic_DNA"/>
</dbReference>
<accession>A0A7S3FMS0</accession>
<feature type="compositionally biased region" description="Basic and acidic residues" evidence="1">
    <location>
        <begin position="7"/>
        <end position="19"/>
    </location>
</feature>
<feature type="transmembrane region" description="Helical" evidence="2">
    <location>
        <begin position="145"/>
        <end position="165"/>
    </location>
</feature>
<proteinExistence type="predicted"/>
<gene>
    <name evidence="3" type="ORF">CROS1456_LOCUS3514</name>
    <name evidence="4" type="ORF">HKI87_19g89480</name>
</gene>
<sequence>MRKRAQGKTETRSVVKGEEPTQEEGASMASKVFDACVVAQSVIQGAIEPSRLWRSSNSRKLRYEVMGSPAEVTTRIAAAVSSLDNVCPNLISGNPMRFRLSKHKNGKCVSMLIRTPYWLDKATFEVRAVGEDKCDLVAFSRSTGVVPIVIPFSFVLNCLFFFVPFTDGLGKMSKYIIKQVVEESALHATLVR</sequence>
<evidence type="ECO:0000313" key="5">
    <source>
        <dbReference type="Proteomes" id="UP001472866"/>
    </source>
</evidence>
<evidence type="ECO:0000313" key="3">
    <source>
        <dbReference type="EMBL" id="CAE0190424.1"/>
    </source>
</evidence>
<organism evidence="3">
    <name type="scientific">Chloropicon roscoffensis</name>
    <dbReference type="NCBI Taxonomy" id="1461544"/>
    <lineage>
        <taxon>Eukaryota</taxon>
        <taxon>Viridiplantae</taxon>
        <taxon>Chlorophyta</taxon>
        <taxon>Chloropicophyceae</taxon>
        <taxon>Chloropicales</taxon>
        <taxon>Chloropicaceae</taxon>
        <taxon>Chloropicon</taxon>
    </lineage>
</organism>
<evidence type="ECO:0000256" key="1">
    <source>
        <dbReference type="SAM" id="MobiDB-lite"/>
    </source>
</evidence>
<keyword evidence="5" id="KW-1185">Reference proteome</keyword>
<dbReference type="EMBL" id="HBHZ01004562">
    <property type="protein sequence ID" value="CAE0190424.1"/>
    <property type="molecule type" value="Transcribed_RNA"/>
</dbReference>